<dbReference type="AlphaFoldDB" id="A0A8H7UMZ7"/>
<dbReference type="InterPro" id="IPR036513">
    <property type="entry name" value="STAS_dom_sf"/>
</dbReference>
<dbReference type="InterPro" id="IPR001902">
    <property type="entry name" value="SLC26A/SulP_fam"/>
</dbReference>
<evidence type="ECO:0000259" key="6">
    <source>
        <dbReference type="PROSITE" id="PS50801"/>
    </source>
</evidence>
<dbReference type="PROSITE" id="PS50801">
    <property type="entry name" value="STAS"/>
    <property type="match status" value="1"/>
</dbReference>
<dbReference type="InterPro" id="IPR018045">
    <property type="entry name" value="S04_transporter_CS"/>
</dbReference>
<feature type="transmembrane region" description="Helical" evidence="5">
    <location>
        <begin position="142"/>
        <end position="162"/>
    </location>
</feature>
<dbReference type="Gene3D" id="3.30.750.24">
    <property type="entry name" value="STAS domain"/>
    <property type="match status" value="1"/>
</dbReference>
<dbReference type="InterPro" id="IPR011547">
    <property type="entry name" value="SLC26A/SulP_dom"/>
</dbReference>
<dbReference type="OrthoDB" id="288203at2759"/>
<feature type="non-terminal residue" evidence="7">
    <location>
        <position position="1"/>
    </location>
</feature>
<keyword evidence="4 5" id="KW-0472">Membrane</keyword>
<dbReference type="GO" id="GO:0016020">
    <property type="term" value="C:membrane"/>
    <property type="evidence" value="ECO:0007669"/>
    <property type="project" value="UniProtKB-SubCell"/>
</dbReference>
<comment type="caution">
    <text evidence="7">The sequence shown here is derived from an EMBL/GenBank/DDBJ whole genome shotgun (WGS) entry which is preliminary data.</text>
</comment>
<proteinExistence type="predicted"/>
<dbReference type="GO" id="GO:0008271">
    <property type="term" value="F:secondary active sulfate transmembrane transporter activity"/>
    <property type="evidence" value="ECO:0007669"/>
    <property type="project" value="InterPro"/>
</dbReference>
<keyword evidence="8" id="KW-1185">Reference proteome</keyword>
<feature type="domain" description="STAS" evidence="6">
    <location>
        <begin position="513"/>
        <end position="640"/>
    </location>
</feature>
<dbReference type="CDD" id="cd07042">
    <property type="entry name" value="STAS_SulP_like_sulfate_transporter"/>
    <property type="match status" value="1"/>
</dbReference>
<evidence type="ECO:0000256" key="2">
    <source>
        <dbReference type="ARBA" id="ARBA00022692"/>
    </source>
</evidence>
<feature type="transmembrane region" description="Helical" evidence="5">
    <location>
        <begin position="88"/>
        <end position="105"/>
    </location>
</feature>
<evidence type="ECO:0000313" key="8">
    <source>
        <dbReference type="Proteomes" id="UP000612746"/>
    </source>
</evidence>
<dbReference type="InterPro" id="IPR002645">
    <property type="entry name" value="STAS_dom"/>
</dbReference>
<feature type="transmembrane region" description="Helical" evidence="5">
    <location>
        <begin position="305"/>
        <end position="328"/>
    </location>
</feature>
<feature type="transmembrane region" description="Helical" evidence="5">
    <location>
        <begin position="409"/>
        <end position="428"/>
    </location>
</feature>
<protein>
    <recommendedName>
        <fullName evidence="6">STAS domain-containing protein</fullName>
    </recommendedName>
</protein>
<evidence type="ECO:0000313" key="7">
    <source>
        <dbReference type="EMBL" id="KAG2187702.1"/>
    </source>
</evidence>
<comment type="subcellular location">
    <subcellularLocation>
        <location evidence="1">Membrane</location>
        <topology evidence="1">Multi-pass membrane protein</topology>
    </subcellularLocation>
</comment>
<accession>A0A8H7UMZ7</accession>
<keyword evidence="2 5" id="KW-0812">Transmembrane</keyword>
<feature type="transmembrane region" description="Helical" evidence="5">
    <location>
        <begin position="111"/>
        <end position="130"/>
    </location>
</feature>
<reference evidence="7" key="1">
    <citation type="submission" date="2020-12" db="EMBL/GenBank/DDBJ databases">
        <title>Metabolic potential, ecology and presence of endohyphal bacteria is reflected in genomic diversity of Mucoromycotina.</title>
        <authorList>
            <person name="Muszewska A."/>
            <person name="Okrasinska A."/>
            <person name="Steczkiewicz K."/>
            <person name="Drgas O."/>
            <person name="Orlowska M."/>
            <person name="Perlinska-Lenart U."/>
            <person name="Aleksandrzak-Piekarczyk T."/>
            <person name="Szatraj K."/>
            <person name="Zielenkiewicz U."/>
            <person name="Pilsyk S."/>
            <person name="Malc E."/>
            <person name="Mieczkowski P."/>
            <person name="Kruszewska J.S."/>
            <person name="Biernat P."/>
            <person name="Pawlowska J."/>
        </authorList>
    </citation>
    <scope>NUCLEOTIDE SEQUENCE</scope>
    <source>
        <strain evidence="7">WA0000051536</strain>
    </source>
</reference>
<evidence type="ECO:0000256" key="1">
    <source>
        <dbReference type="ARBA" id="ARBA00004141"/>
    </source>
</evidence>
<dbReference type="Pfam" id="PF00916">
    <property type="entry name" value="Sulfate_transp"/>
    <property type="match status" value="1"/>
</dbReference>
<dbReference type="EMBL" id="JAEPRA010000003">
    <property type="protein sequence ID" value="KAG2187702.1"/>
    <property type="molecule type" value="Genomic_DNA"/>
</dbReference>
<dbReference type="SUPFAM" id="SSF52091">
    <property type="entry name" value="SpoIIaa-like"/>
    <property type="match status" value="1"/>
</dbReference>
<gene>
    <name evidence="7" type="ORF">INT44_005392</name>
</gene>
<feature type="transmembrane region" description="Helical" evidence="5">
    <location>
        <begin position="221"/>
        <end position="241"/>
    </location>
</feature>
<name>A0A8H7UMZ7_9FUNG</name>
<evidence type="ECO:0000256" key="4">
    <source>
        <dbReference type="ARBA" id="ARBA00023136"/>
    </source>
</evidence>
<feature type="transmembrane region" description="Helical" evidence="5">
    <location>
        <begin position="253"/>
        <end position="274"/>
    </location>
</feature>
<sequence>SLRLVSSMSTIYIDKPTPPTGVRIKNAIKNTPHAAKNYFTHLLPIVHWLPKYNLQWLAGDLVCGITVGAVIVPQSMAYAKIAGLPPQFGLYSSFVGVVIYCLFATSKDISIGTTAIMSLLVSQIISSVMAETADYTAPQIAVTLALFGGFIVFFIGIIRLGLLVDFICQPTITGFMAGSALTIIINQSNQIFGITGIDTHQAPYLVFGKTLAGLGRTQVDAAFGLGSLVFLYSVKFLCAKCSQRYPKHARKFFYVNVARNAVLVIFTTLLSYLITMHQTTSPFHVLGPVPAGFQGMEVPVINTHLLSLIASKLPSVVVLLIMEHVAIAKSLGKMTDYKIDVDQEIISIGLTNIIASFFSAYPSTGSFSRSAVMSKSGARTPLVGLFVAVIVVLALYALTPAFYYIPTAALAAVIIHAVSDLIAGPSVWKRLWSIHPWEFMIFLTAMVITLFTSVDLGIYVPVALSLVIQLYRTARPAYSILGKLVLQGPKQSAGQEQTEAGTMYYPMSHPSLKNNLTQIAPGIIAFRPEESLIFQNVSFVFDKLTDEIKLTTKRGAPLPEAYGDRAWNEAMGAKVSDENLPLLRAVVMDLSGIHQMDSTGTDALVETARQAERYSGQTCRWHFVGVEADTVRRGLLASGFGLQRHGTKTFFINDFVNMDEKGHRYGDQGCLKRVSTTNLNSNPSQWDAKEKNPAETITTVEDVEKGLPIEAVSEQHNAAGSSSAMDDAAVSTDDASEYCRCHLGSTVDVGEPIGLVRDKWPYFHQTMEEAVGSAVLGL</sequence>
<dbReference type="Proteomes" id="UP000612746">
    <property type="component" value="Unassembled WGS sequence"/>
</dbReference>
<evidence type="ECO:0000256" key="5">
    <source>
        <dbReference type="SAM" id="Phobius"/>
    </source>
</evidence>
<feature type="transmembrane region" description="Helical" evidence="5">
    <location>
        <begin position="440"/>
        <end position="471"/>
    </location>
</feature>
<evidence type="ECO:0000256" key="3">
    <source>
        <dbReference type="ARBA" id="ARBA00022989"/>
    </source>
</evidence>
<dbReference type="NCBIfam" id="TIGR00815">
    <property type="entry name" value="sulP"/>
    <property type="match status" value="1"/>
</dbReference>
<feature type="transmembrane region" description="Helical" evidence="5">
    <location>
        <begin position="382"/>
        <end position="403"/>
    </location>
</feature>
<dbReference type="PROSITE" id="PS01130">
    <property type="entry name" value="SLC26A"/>
    <property type="match status" value="1"/>
</dbReference>
<dbReference type="Pfam" id="PF01740">
    <property type="entry name" value="STAS"/>
    <property type="match status" value="1"/>
</dbReference>
<dbReference type="PANTHER" id="PTHR11814">
    <property type="entry name" value="SULFATE TRANSPORTER"/>
    <property type="match status" value="1"/>
</dbReference>
<keyword evidence="3 5" id="KW-1133">Transmembrane helix</keyword>
<organism evidence="7 8">
    <name type="scientific">Umbelopsis vinacea</name>
    <dbReference type="NCBI Taxonomy" id="44442"/>
    <lineage>
        <taxon>Eukaryota</taxon>
        <taxon>Fungi</taxon>
        <taxon>Fungi incertae sedis</taxon>
        <taxon>Mucoromycota</taxon>
        <taxon>Mucoromycotina</taxon>
        <taxon>Umbelopsidomycetes</taxon>
        <taxon>Umbelopsidales</taxon>
        <taxon>Umbelopsidaceae</taxon>
        <taxon>Umbelopsis</taxon>
    </lineage>
</organism>
<feature type="transmembrane region" description="Helical" evidence="5">
    <location>
        <begin position="56"/>
        <end position="76"/>
    </location>
</feature>